<comment type="caution">
    <text evidence="11">The sequence shown here is derived from an EMBL/GenBank/DDBJ whole genome shotgun (WGS) entry which is preliminary data.</text>
</comment>
<dbReference type="Gene3D" id="1.10.1670.10">
    <property type="entry name" value="Helix-hairpin-Helix base-excision DNA repair enzymes (C-terminal)"/>
    <property type="match status" value="1"/>
</dbReference>
<evidence type="ECO:0000256" key="5">
    <source>
        <dbReference type="ARBA" id="ARBA00023204"/>
    </source>
</evidence>
<comment type="catalytic activity">
    <reaction evidence="9">
        <text>2'-deoxyribonucleotide-(2'-deoxyribose 5'-phosphate)-2'-deoxyribonucleotide-DNA = a 3'-end 2'-deoxyribonucleotide-(2,3-dehydro-2,3-deoxyribose 5'-phosphate)-DNA + a 5'-end 5'-phospho-2'-deoxyribonucleoside-DNA + H(+)</text>
        <dbReference type="Rhea" id="RHEA:66592"/>
        <dbReference type="Rhea" id="RHEA-COMP:13180"/>
        <dbReference type="Rhea" id="RHEA-COMP:16897"/>
        <dbReference type="Rhea" id="RHEA-COMP:17067"/>
        <dbReference type="ChEBI" id="CHEBI:15378"/>
        <dbReference type="ChEBI" id="CHEBI:136412"/>
        <dbReference type="ChEBI" id="CHEBI:157695"/>
        <dbReference type="ChEBI" id="CHEBI:167181"/>
        <dbReference type="EC" id="4.2.99.18"/>
    </reaction>
</comment>
<dbReference type="PANTHER" id="PTHR10242:SF2">
    <property type="entry name" value="N-GLYCOSYLASE_DNA LYASE"/>
    <property type="match status" value="1"/>
</dbReference>
<evidence type="ECO:0000256" key="4">
    <source>
        <dbReference type="ARBA" id="ARBA00022801"/>
    </source>
</evidence>
<evidence type="ECO:0000256" key="8">
    <source>
        <dbReference type="ARBA" id="ARBA00023295"/>
    </source>
</evidence>
<dbReference type="SMART" id="SM00478">
    <property type="entry name" value="ENDO3c"/>
    <property type="match status" value="1"/>
</dbReference>
<proteinExistence type="inferred from homology"/>
<organism evidence="11 12">
    <name type="scientific">Candidatus Ornithomonoglobus intestinigallinarum</name>
    <dbReference type="NCBI Taxonomy" id="2840894"/>
    <lineage>
        <taxon>Bacteria</taxon>
        <taxon>Bacillati</taxon>
        <taxon>Bacillota</taxon>
        <taxon>Clostridia</taxon>
        <taxon>Candidatus Ornithomonoglobus</taxon>
    </lineage>
</organism>
<dbReference type="InterPro" id="IPR003265">
    <property type="entry name" value="HhH-GPD_domain"/>
</dbReference>
<evidence type="ECO:0000256" key="3">
    <source>
        <dbReference type="ARBA" id="ARBA00022763"/>
    </source>
</evidence>
<evidence type="ECO:0000256" key="7">
    <source>
        <dbReference type="ARBA" id="ARBA00023268"/>
    </source>
</evidence>
<evidence type="ECO:0000256" key="1">
    <source>
        <dbReference type="ARBA" id="ARBA00010679"/>
    </source>
</evidence>
<dbReference type="GO" id="GO:0008534">
    <property type="term" value="F:oxidized purine nucleobase lesion DNA N-glycosylase activity"/>
    <property type="evidence" value="ECO:0007669"/>
    <property type="project" value="InterPro"/>
</dbReference>
<dbReference type="PANTHER" id="PTHR10242">
    <property type="entry name" value="8-OXOGUANINE DNA GLYCOSYLASE"/>
    <property type="match status" value="1"/>
</dbReference>
<dbReference type="SUPFAM" id="SSF48150">
    <property type="entry name" value="DNA-glycosylase"/>
    <property type="match status" value="1"/>
</dbReference>
<dbReference type="InterPro" id="IPR012904">
    <property type="entry name" value="OGG_N"/>
</dbReference>
<evidence type="ECO:0000313" key="11">
    <source>
        <dbReference type="EMBL" id="HIT84903.1"/>
    </source>
</evidence>
<dbReference type="CDD" id="cd00056">
    <property type="entry name" value="ENDO3c"/>
    <property type="match status" value="1"/>
</dbReference>
<dbReference type="AlphaFoldDB" id="A0A9D1KNU7"/>
<dbReference type="EMBL" id="DVLU01000028">
    <property type="protein sequence ID" value="HIT84903.1"/>
    <property type="molecule type" value="Genomic_DNA"/>
</dbReference>
<accession>A0A9D1KNU7</accession>
<feature type="domain" description="HhH-GPD" evidence="10">
    <location>
        <begin position="122"/>
        <end position="284"/>
    </location>
</feature>
<keyword evidence="3" id="KW-0227">DNA damage</keyword>
<dbReference type="InterPro" id="IPR052054">
    <property type="entry name" value="Oxidative_DNA_repair_enzyme"/>
</dbReference>
<evidence type="ECO:0000313" key="12">
    <source>
        <dbReference type="Proteomes" id="UP000824165"/>
    </source>
</evidence>
<keyword evidence="4" id="KW-0378">Hydrolase</keyword>
<reference evidence="11" key="2">
    <citation type="journal article" date="2021" name="PeerJ">
        <title>Extensive microbial diversity within the chicken gut microbiome revealed by metagenomics and culture.</title>
        <authorList>
            <person name="Gilroy R."/>
            <person name="Ravi A."/>
            <person name="Getino M."/>
            <person name="Pursley I."/>
            <person name="Horton D.L."/>
            <person name="Alikhan N.F."/>
            <person name="Baker D."/>
            <person name="Gharbi K."/>
            <person name="Hall N."/>
            <person name="Watson M."/>
            <person name="Adriaenssens E.M."/>
            <person name="Foster-Nyarko E."/>
            <person name="Jarju S."/>
            <person name="Secka A."/>
            <person name="Antonio M."/>
            <person name="Oren A."/>
            <person name="Chaudhuri R.R."/>
            <person name="La Ragione R."/>
            <person name="Hildebrand F."/>
            <person name="Pallen M.J."/>
        </authorList>
    </citation>
    <scope>NUCLEOTIDE SEQUENCE</scope>
    <source>
        <strain evidence="11">CHK181-108</strain>
    </source>
</reference>
<comment type="similarity">
    <text evidence="1">Belongs to the type-1 OGG1 family.</text>
</comment>
<evidence type="ECO:0000256" key="9">
    <source>
        <dbReference type="ARBA" id="ARBA00044632"/>
    </source>
</evidence>
<evidence type="ECO:0000256" key="6">
    <source>
        <dbReference type="ARBA" id="ARBA00023239"/>
    </source>
</evidence>
<dbReference type="InterPro" id="IPR023170">
    <property type="entry name" value="HhH_base_excis_C"/>
</dbReference>
<dbReference type="EC" id="4.2.99.18" evidence="2"/>
<protein>
    <recommendedName>
        <fullName evidence="2">DNA-(apurinic or apyrimidinic site) lyase</fullName>
        <ecNumber evidence="2">4.2.99.18</ecNumber>
    </recommendedName>
</protein>
<keyword evidence="5" id="KW-0234">DNA repair</keyword>
<dbReference type="Gene3D" id="1.10.340.30">
    <property type="entry name" value="Hypothetical protein, domain 2"/>
    <property type="match status" value="1"/>
</dbReference>
<evidence type="ECO:0000259" key="10">
    <source>
        <dbReference type="SMART" id="SM00478"/>
    </source>
</evidence>
<dbReference type="GO" id="GO:0006284">
    <property type="term" value="P:base-excision repair"/>
    <property type="evidence" value="ECO:0007669"/>
    <property type="project" value="InterPro"/>
</dbReference>
<dbReference type="GO" id="GO:0003684">
    <property type="term" value="F:damaged DNA binding"/>
    <property type="evidence" value="ECO:0007669"/>
    <property type="project" value="InterPro"/>
</dbReference>
<sequence length="290" mass="33152">MEIKYEHGDTVLKNAPDFKLRHIFDCGQTFRFGENPDGSYSGAAGSRALKISERGNDIVLHGISENEFTGFWHDYFDLGRDYGKIKKTLSENDDIMRRASEYGFGIRILNQDLWEMIISFIISASNNIPRIKGIIDRLCRNFGDKLEYMGEEYFSFPAPERLAQLSETELSVIRAGFRDKYILDAARRISCGETSLEYIRSLPTPEAKAELMKIKGVGNKVSDCILLFGLGRADSFPVDVWIKRIMEYCYFKREASIGEVSELAREKFGVLGGYAQQYLFFWARDNKIGV</sequence>
<name>A0A9D1KNU7_9FIRM</name>
<dbReference type="InterPro" id="IPR011257">
    <property type="entry name" value="DNA_glycosylase"/>
</dbReference>
<dbReference type="Proteomes" id="UP000824165">
    <property type="component" value="Unassembled WGS sequence"/>
</dbReference>
<dbReference type="GO" id="GO:0006289">
    <property type="term" value="P:nucleotide-excision repair"/>
    <property type="evidence" value="ECO:0007669"/>
    <property type="project" value="InterPro"/>
</dbReference>
<gene>
    <name evidence="11" type="ORF">IAA60_03240</name>
</gene>
<reference evidence="11" key="1">
    <citation type="submission" date="2020-10" db="EMBL/GenBank/DDBJ databases">
        <authorList>
            <person name="Gilroy R."/>
        </authorList>
    </citation>
    <scope>NUCLEOTIDE SEQUENCE</scope>
    <source>
        <strain evidence="11">CHK181-108</strain>
    </source>
</reference>
<keyword evidence="7" id="KW-0511">Multifunctional enzyme</keyword>
<evidence type="ECO:0000256" key="2">
    <source>
        <dbReference type="ARBA" id="ARBA00012720"/>
    </source>
</evidence>
<keyword evidence="6" id="KW-0456">Lyase</keyword>
<dbReference type="GO" id="GO:0140078">
    <property type="term" value="F:class I DNA-(apurinic or apyrimidinic site) endonuclease activity"/>
    <property type="evidence" value="ECO:0007669"/>
    <property type="project" value="UniProtKB-EC"/>
</dbReference>
<dbReference type="Pfam" id="PF07934">
    <property type="entry name" value="OGG_N"/>
    <property type="match status" value="1"/>
</dbReference>
<dbReference type="Pfam" id="PF00730">
    <property type="entry name" value="HhH-GPD"/>
    <property type="match status" value="1"/>
</dbReference>
<keyword evidence="8" id="KW-0326">Glycosidase</keyword>
<dbReference type="Gene3D" id="3.30.310.260">
    <property type="match status" value="1"/>
</dbReference>
<dbReference type="SUPFAM" id="SSF55945">
    <property type="entry name" value="TATA-box binding protein-like"/>
    <property type="match status" value="1"/>
</dbReference>